<gene>
    <name evidence="5" type="ORF">A6302_00775</name>
</gene>
<dbReference type="InterPro" id="IPR011650">
    <property type="entry name" value="Peptidase_M20_dimer"/>
</dbReference>
<reference evidence="5 6" key="1">
    <citation type="submission" date="2016-07" db="EMBL/GenBank/DDBJ databases">
        <title>Draft Genome Sequence of Methylobrevis pamukkalensis PK2.</title>
        <authorList>
            <person name="Vasilenko O.V."/>
            <person name="Doronina N.V."/>
            <person name="Shmareva M.N."/>
            <person name="Tarlachkov S.V."/>
            <person name="Mustakhimov I."/>
            <person name="Trotsenko Y.A."/>
        </authorList>
    </citation>
    <scope>NUCLEOTIDE SEQUENCE [LARGE SCALE GENOMIC DNA]</scope>
    <source>
        <strain evidence="5 6">PK2</strain>
    </source>
</reference>
<dbReference type="PANTHER" id="PTHR43270:SF12">
    <property type="entry name" value="SUCCINYL-DIAMINOPIMELATE DESUCCINYLASE"/>
    <property type="match status" value="1"/>
</dbReference>
<dbReference type="Pfam" id="PF07687">
    <property type="entry name" value="M20_dimer"/>
    <property type="match status" value="1"/>
</dbReference>
<evidence type="ECO:0000256" key="3">
    <source>
        <dbReference type="ARBA" id="ARBA00022801"/>
    </source>
</evidence>
<dbReference type="GO" id="GO:0006508">
    <property type="term" value="P:proteolysis"/>
    <property type="evidence" value="ECO:0007669"/>
    <property type="project" value="UniProtKB-KW"/>
</dbReference>
<evidence type="ECO:0000313" key="6">
    <source>
        <dbReference type="Proteomes" id="UP000094622"/>
    </source>
</evidence>
<dbReference type="InterPro" id="IPR051458">
    <property type="entry name" value="Cyt/Met_Dipeptidase"/>
</dbReference>
<dbReference type="Gene3D" id="3.40.630.10">
    <property type="entry name" value="Zn peptidases"/>
    <property type="match status" value="1"/>
</dbReference>
<dbReference type="PATRIC" id="fig|1439726.3.peg.813"/>
<keyword evidence="3" id="KW-0378">Hydrolase</keyword>
<dbReference type="Gene3D" id="3.30.70.360">
    <property type="match status" value="1"/>
</dbReference>
<dbReference type="AlphaFoldDB" id="A0A1E3H6A3"/>
<organism evidence="5 6">
    <name type="scientific">Methylobrevis pamukkalensis</name>
    <dbReference type="NCBI Taxonomy" id="1439726"/>
    <lineage>
        <taxon>Bacteria</taxon>
        <taxon>Pseudomonadati</taxon>
        <taxon>Pseudomonadota</taxon>
        <taxon>Alphaproteobacteria</taxon>
        <taxon>Hyphomicrobiales</taxon>
        <taxon>Pleomorphomonadaceae</taxon>
        <taxon>Methylobrevis</taxon>
    </lineage>
</organism>
<feature type="domain" description="Peptidase M20 dimerisation" evidence="4">
    <location>
        <begin position="5"/>
        <end position="65"/>
    </location>
</feature>
<evidence type="ECO:0000259" key="4">
    <source>
        <dbReference type="Pfam" id="PF07687"/>
    </source>
</evidence>
<dbReference type="GO" id="GO:0046872">
    <property type="term" value="F:metal ion binding"/>
    <property type="evidence" value="ECO:0007669"/>
    <property type="project" value="UniProtKB-KW"/>
</dbReference>
<accession>A0A1E3H6A3</accession>
<dbReference type="GO" id="GO:0008233">
    <property type="term" value="F:peptidase activity"/>
    <property type="evidence" value="ECO:0007669"/>
    <property type="project" value="UniProtKB-KW"/>
</dbReference>
<comment type="caution">
    <text evidence="5">The sequence shown here is derived from an EMBL/GenBank/DDBJ whole genome shotgun (WGS) entry which is preliminary data.</text>
</comment>
<keyword evidence="1" id="KW-0645">Protease</keyword>
<protein>
    <recommendedName>
        <fullName evidence="4">Peptidase M20 dimerisation domain-containing protein</fullName>
    </recommendedName>
</protein>
<keyword evidence="2" id="KW-0479">Metal-binding</keyword>
<proteinExistence type="predicted"/>
<evidence type="ECO:0000313" key="5">
    <source>
        <dbReference type="EMBL" id="ODN71843.1"/>
    </source>
</evidence>
<evidence type="ECO:0000256" key="1">
    <source>
        <dbReference type="ARBA" id="ARBA00022670"/>
    </source>
</evidence>
<dbReference type="Proteomes" id="UP000094622">
    <property type="component" value="Unassembled WGS sequence"/>
</dbReference>
<dbReference type="EMBL" id="MCRJ01000012">
    <property type="protein sequence ID" value="ODN71843.1"/>
    <property type="molecule type" value="Genomic_DNA"/>
</dbReference>
<sequence>MLEQIWARPTAEVNGISGGYTGEGFKTVLPATAKAKVSFRLVGGQDPDKVRAAFRAFVTERLPADAKVAFHPHGGSPGLTLSQDNPALRKALAALSAEWGKPAAIIGGGGSIPVVGHFKDILGMDSLMIGFGLGDDRIHSPNEKYDLTSFAGGQRSWARVLAALAE</sequence>
<name>A0A1E3H6A3_9HYPH</name>
<dbReference type="PANTHER" id="PTHR43270">
    <property type="entry name" value="BETA-ALA-HIS DIPEPTIDASE"/>
    <property type="match status" value="1"/>
</dbReference>
<keyword evidence="6" id="KW-1185">Reference proteome</keyword>
<evidence type="ECO:0000256" key="2">
    <source>
        <dbReference type="ARBA" id="ARBA00022723"/>
    </source>
</evidence>
<dbReference type="SUPFAM" id="SSF53187">
    <property type="entry name" value="Zn-dependent exopeptidases"/>
    <property type="match status" value="1"/>
</dbReference>